<accession>A0A372GES1</accession>
<dbReference type="InterPro" id="IPR005506">
    <property type="entry name" value="DUF312_ALF"/>
</dbReference>
<feature type="domain" description="Methyl-accepting transducer" evidence="4">
    <location>
        <begin position="246"/>
        <end position="522"/>
    </location>
</feature>
<feature type="compositionally biased region" description="Low complexity" evidence="3">
    <location>
        <begin position="500"/>
        <end position="516"/>
    </location>
</feature>
<dbReference type="Proteomes" id="UP000262882">
    <property type="component" value="Unassembled WGS sequence"/>
</dbReference>
<keyword evidence="1" id="KW-0807">Transducer</keyword>
<sequence>MFGIVTLATVMTLLIGLLPGHATVRPDSGGDPPPVDRAQAVELLKTGGPETAARAEVALLGTDADVRAFVSEGRNAAEEVDLRAAVEQVLAAGGSTVRGAAQTALDGGPTAMRTFLDQGWKQPWEEDLRVEINQVLAAATGRYVRAAANKALDGTADDQLKFLETGYQEAQDADDRIRVSQLSASGGPHVREAASAAMDGSIDDVHDFLGLGYEVAAARDAETDAVSQLADLADDAGRRAALQTQAAQEASARAVRAAELAKKATERAARETEAAKDSAHKAAAAAARAARAAERAARAARIAIDAADAANRAARIASAAASRAATAASLAGRAAANANRAAEAAHRDARHAAAARSAAENARDVAVGARTAAKAAQAAADAAIAAGNAAVAAANAGAHANQAAGFANQADQWATQAGADAQHARQAAAYAQRRAAAAIRAANKVQHLARQTADAARQAEKHANDAALHAERAADAADDAAAHAGEAKDNAAVSTRHANDASASASQATAAANQAQKVHDLAREVDEQRLASWQDRQTADAEDALAVETESKAKAEWEAGQAQAFEAETNRLLAQARADGAPRPTVIGNGREVAVRLLKTGGPHVRRAAEIALAGGEEDTIEFVRTGLGNATEADDRASLDHVATQAETDNKPQLREAAYKADEGDHAEVKAFLETGQHRLQMDDYRIQVTQISADGGPWVRKAASAALDADTPQALLEFISSGQHTARETDDRLAINQMLPDAGPELNAAAQAALSGPATYVREFVQVGQHNARQRDADQAAHVAEIGAFLASAHRTAATARENAAEAQAAAARARGAAAEADAHAKQARAHANEAKAHANAARASADRAHNAAQQAARSAKIARQAAKDAQAAAKAAAQAAARADRSASQARAYADEAREAAERARRDAIQAGKDAAAAARAAAEAAAAAERKRREEQAQGRKDKSSPGSSVSDEQIILAANGQQGLDQYRNARANAAKSVMDFVVSIGGKLVLDVIGWTDAKNCFTKGDIVGCLFTALNALGPLKLIGLGAKLKPIGKTIWRIATGIGPFRKTVSTAHVLIRKTDRMVYVARRIEIGCKRSSFTPGTGVLMADGSRRPIENVQVGDRVLATDPKTGATTPRKVLRTISTKGDKQLVSVTVRGGGAGEPVTYGQVTASSEHPFWVGGSTREWVHAERLKPGMRLRSSTGKYVLVTGLRAWTTPDQRVHNLTVEGVRTYYVEAGTALVLVHNCGRSDHDNAFGLLHMLEEIGLHVLPKHGPNSTMNAAKFNEEFGSAEAIIELIWQVLEATGSPQTSRHCHWLNLGRFIGKAKRNEDDKDYTETKYVVLWFYPNGKFSSIYPTLKEGC</sequence>
<name>A0A372GES1_9ACTN</name>
<dbReference type="Pfam" id="PF07591">
    <property type="entry name" value="PT-HINT"/>
    <property type="match status" value="1"/>
</dbReference>
<dbReference type="InterPro" id="IPR036844">
    <property type="entry name" value="Hint_dom_sf"/>
</dbReference>
<feature type="compositionally biased region" description="Basic and acidic residues" evidence="3">
    <location>
        <begin position="932"/>
        <end position="948"/>
    </location>
</feature>
<protein>
    <submittedName>
        <fullName evidence="5">Chemotaxis protein</fullName>
    </submittedName>
</protein>
<evidence type="ECO:0000256" key="3">
    <source>
        <dbReference type="SAM" id="MobiDB-lite"/>
    </source>
</evidence>
<reference evidence="5 6" key="1">
    <citation type="submission" date="2018-08" db="EMBL/GenBank/DDBJ databases">
        <title>Actinomadura spongicola sp. nov., isolated from marine sponge Leucetta chagosensis.</title>
        <authorList>
            <person name="Li L."/>
            <person name="Lin H.W."/>
        </authorList>
    </citation>
    <scope>NUCLEOTIDE SEQUENCE [LARGE SCALE GENOMIC DNA]</scope>
    <source>
        <strain evidence="5 6">LHW52907</strain>
    </source>
</reference>
<feature type="region of interest" description="Disordered" evidence="3">
    <location>
        <begin position="925"/>
        <end position="957"/>
    </location>
</feature>
<feature type="compositionally biased region" description="Low complexity" evidence="3">
    <location>
        <begin position="853"/>
        <end position="866"/>
    </location>
</feature>
<feature type="region of interest" description="Disordered" evidence="3">
    <location>
        <begin position="471"/>
        <end position="519"/>
    </location>
</feature>
<feature type="region of interest" description="Disordered" evidence="3">
    <location>
        <begin position="817"/>
        <end position="866"/>
    </location>
</feature>
<dbReference type="Pfam" id="PF03752">
    <property type="entry name" value="ALF"/>
    <property type="match status" value="7"/>
</dbReference>
<dbReference type="Gene3D" id="2.170.16.10">
    <property type="entry name" value="Hedgehog/Intein (Hint) domain"/>
    <property type="match status" value="1"/>
</dbReference>
<dbReference type="PROSITE" id="PS50818">
    <property type="entry name" value="INTEIN_C_TER"/>
    <property type="match status" value="1"/>
</dbReference>
<dbReference type="InterPro" id="IPR004089">
    <property type="entry name" value="MCPsignal_dom"/>
</dbReference>
<dbReference type="PANTHER" id="PTHR23242">
    <property type="entry name" value="TRANSCRIPTION FACTOR HOXA13"/>
    <property type="match status" value="1"/>
</dbReference>
<proteinExistence type="predicted"/>
<dbReference type="EMBL" id="QVNQ01000006">
    <property type="protein sequence ID" value="RFS83692.1"/>
    <property type="molecule type" value="Genomic_DNA"/>
</dbReference>
<feature type="compositionally biased region" description="Basic and acidic residues" evidence="3">
    <location>
        <begin position="823"/>
        <end position="839"/>
    </location>
</feature>
<evidence type="ECO:0000256" key="2">
    <source>
        <dbReference type="SAM" id="Coils"/>
    </source>
</evidence>
<dbReference type="InterPro" id="IPR030934">
    <property type="entry name" value="Intein_C"/>
</dbReference>
<dbReference type="PROSITE" id="PS50111">
    <property type="entry name" value="CHEMOTAXIS_TRANSDUC_2"/>
    <property type="match status" value="1"/>
</dbReference>
<dbReference type="CDD" id="cd00081">
    <property type="entry name" value="Hint"/>
    <property type="match status" value="1"/>
</dbReference>
<evidence type="ECO:0000313" key="6">
    <source>
        <dbReference type="Proteomes" id="UP000262882"/>
    </source>
</evidence>
<dbReference type="SMART" id="SM00306">
    <property type="entry name" value="HintN"/>
    <property type="match status" value="1"/>
</dbReference>
<dbReference type="GO" id="GO:0007165">
    <property type="term" value="P:signal transduction"/>
    <property type="evidence" value="ECO:0007669"/>
    <property type="project" value="UniProtKB-KW"/>
</dbReference>
<comment type="caution">
    <text evidence="5">The sequence shown here is derived from an EMBL/GenBank/DDBJ whole genome shotgun (WGS) entry which is preliminary data.</text>
</comment>
<dbReference type="PANTHER" id="PTHR23242:SF9">
    <property type="entry name" value="TRANSCRIPTION FACTOR HOXA13"/>
    <property type="match status" value="1"/>
</dbReference>
<evidence type="ECO:0000259" key="4">
    <source>
        <dbReference type="PROSITE" id="PS50111"/>
    </source>
</evidence>
<evidence type="ECO:0000256" key="1">
    <source>
        <dbReference type="PROSITE-ProRule" id="PRU00284"/>
    </source>
</evidence>
<gene>
    <name evidence="5" type="ORF">D0T12_22015</name>
</gene>
<feature type="coiled-coil region" evidence="2">
    <location>
        <begin position="247"/>
        <end position="275"/>
    </location>
</feature>
<keyword evidence="2" id="KW-0175">Coiled coil</keyword>
<dbReference type="InterPro" id="IPR003587">
    <property type="entry name" value="Hint_dom_N"/>
</dbReference>
<keyword evidence="6" id="KW-1185">Reference proteome</keyword>
<dbReference type="SUPFAM" id="SSF51294">
    <property type="entry name" value="Hedgehog/intein (Hint) domain"/>
    <property type="match status" value="1"/>
</dbReference>
<organism evidence="5 6">
    <name type="scientific">Actinomadura spongiicola</name>
    <dbReference type="NCBI Taxonomy" id="2303421"/>
    <lineage>
        <taxon>Bacteria</taxon>
        <taxon>Bacillati</taxon>
        <taxon>Actinomycetota</taxon>
        <taxon>Actinomycetes</taxon>
        <taxon>Streptosporangiales</taxon>
        <taxon>Thermomonosporaceae</taxon>
        <taxon>Actinomadura</taxon>
    </lineage>
</organism>
<dbReference type="GO" id="GO:0016020">
    <property type="term" value="C:membrane"/>
    <property type="evidence" value="ECO:0007669"/>
    <property type="project" value="InterPro"/>
</dbReference>
<evidence type="ECO:0000313" key="5">
    <source>
        <dbReference type="EMBL" id="RFS83692.1"/>
    </source>
</evidence>